<accession>M9RWJ2</accession>
<dbReference type="HOGENOM" id="CLU_156522_0_0_5"/>
<evidence type="ECO:0000313" key="3">
    <source>
        <dbReference type="Proteomes" id="UP000004688"/>
    </source>
</evidence>
<reference evidence="2 3" key="1">
    <citation type="journal article" date="2013" name="PLoS ONE">
        <title>Poles Apart: Arctic and Antarctic Octadecabacter strains Share High Genome Plasticity and a New Type of Xanthorhodopsin.</title>
        <authorList>
            <person name="Vollmers J."/>
            <person name="Voget S."/>
            <person name="Dietrich S."/>
            <person name="Gollnow K."/>
            <person name="Smits M."/>
            <person name="Meyer K."/>
            <person name="Brinkhoff T."/>
            <person name="Simon M."/>
            <person name="Daniel R."/>
        </authorList>
    </citation>
    <scope>NUCLEOTIDE SEQUENCE [LARGE SCALE GENOMIC DNA]</scope>
    <source>
        <strain evidence="2 3">238</strain>
    </source>
</reference>
<dbReference type="STRING" id="391616.OA238_c43830"/>
<dbReference type="Pfam" id="PF12973">
    <property type="entry name" value="Cupin_7"/>
    <property type="match status" value="1"/>
</dbReference>
<proteinExistence type="predicted"/>
<dbReference type="SUPFAM" id="SSF51182">
    <property type="entry name" value="RmlC-like cupins"/>
    <property type="match status" value="1"/>
</dbReference>
<protein>
    <submittedName>
        <fullName evidence="2">RmlC-type cupin domain-containing protein</fullName>
    </submittedName>
</protein>
<dbReference type="InterPro" id="IPR014710">
    <property type="entry name" value="RmlC-like_jellyroll"/>
</dbReference>
<dbReference type="InterPro" id="IPR011051">
    <property type="entry name" value="RmlC_Cupin_sf"/>
</dbReference>
<organism evidence="2 3">
    <name type="scientific">Octadecabacter arcticus 238</name>
    <dbReference type="NCBI Taxonomy" id="391616"/>
    <lineage>
        <taxon>Bacteria</taxon>
        <taxon>Pseudomonadati</taxon>
        <taxon>Pseudomonadota</taxon>
        <taxon>Alphaproteobacteria</taxon>
        <taxon>Rhodobacterales</taxon>
        <taxon>Roseobacteraceae</taxon>
        <taxon>Octadecabacter</taxon>
    </lineage>
</organism>
<feature type="domain" description="ChrR-like cupin" evidence="1">
    <location>
        <begin position="51"/>
        <end position="119"/>
    </location>
</feature>
<dbReference type="EMBL" id="CP003742">
    <property type="protein sequence ID" value="AGI74270.1"/>
    <property type="molecule type" value="Genomic_DNA"/>
</dbReference>
<keyword evidence="3" id="KW-1185">Reference proteome</keyword>
<sequence length="121" mass="13463">MIVDENMPNLADIKPEDRRVSNIRNGKFVTLISDGVEDGSVLQLNDDKPLGTGFHIYRMAAGETTVAHQHASDEEFYIIEGDIIDHDVTRYGAGDLVWLRKGTEHTSYSPNGCLIVVYLEA</sequence>
<evidence type="ECO:0000259" key="1">
    <source>
        <dbReference type="Pfam" id="PF12973"/>
    </source>
</evidence>
<dbReference type="KEGG" id="oar:OA238_c43830"/>
<gene>
    <name evidence="2" type="ORF">OA238_c43830</name>
</gene>
<dbReference type="InterPro" id="IPR025979">
    <property type="entry name" value="ChrR-like_cupin_dom"/>
</dbReference>
<name>M9RWJ2_9RHOB</name>
<dbReference type="Proteomes" id="UP000004688">
    <property type="component" value="Chromosome"/>
</dbReference>
<dbReference type="eggNOG" id="COG0662">
    <property type="taxonomic scope" value="Bacteria"/>
</dbReference>
<dbReference type="Gene3D" id="2.60.120.10">
    <property type="entry name" value="Jelly Rolls"/>
    <property type="match status" value="1"/>
</dbReference>
<dbReference type="AlphaFoldDB" id="M9RWJ2"/>
<evidence type="ECO:0000313" key="2">
    <source>
        <dbReference type="EMBL" id="AGI74270.1"/>
    </source>
</evidence>